<reference evidence="1" key="1">
    <citation type="submission" date="2018-06" db="EMBL/GenBank/DDBJ databases">
        <authorList>
            <person name="Zhirakovskaya E."/>
        </authorList>
    </citation>
    <scope>NUCLEOTIDE SEQUENCE</scope>
</reference>
<proteinExistence type="predicted"/>
<organism evidence="1">
    <name type="scientific">hydrothermal vent metagenome</name>
    <dbReference type="NCBI Taxonomy" id="652676"/>
    <lineage>
        <taxon>unclassified sequences</taxon>
        <taxon>metagenomes</taxon>
        <taxon>ecological metagenomes</taxon>
    </lineage>
</organism>
<accession>A0A3B1CBQ6</accession>
<name>A0A3B1CBQ6_9ZZZZ</name>
<sequence>MVTKRTVLDYRGKRDLSVTEEIRKLLLDKNAEFAEVEVLVDTKKFAKKIEVFAGVTGCGSWRKEKENHWSVIVTPPSCRGVPKVIWK</sequence>
<gene>
    <name evidence="1" type="ORF">MNBD_NITROSPINAE04-1469</name>
</gene>
<protein>
    <submittedName>
        <fullName evidence="1">Uncharacterized protein</fullName>
    </submittedName>
</protein>
<evidence type="ECO:0000313" key="1">
    <source>
        <dbReference type="EMBL" id="VAX25612.1"/>
    </source>
</evidence>
<dbReference type="AlphaFoldDB" id="A0A3B1CBQ6"/>
<dbReference type="EMBL" id="UOGA01000306">
    <property type="protein sequence ID" value="VAX25612.1"/>
    <property type="molecule type" value="Genomic_DNA"/>
</dbReference>